<reference evidence="8" key="1">
    <citation type="submission" date="2022-05" db="EMBL/GenBank/DDBJ databases">
        <title>Novel bacterial taxa in a minimal lignocellulolytic consortium and its capacity to transform plastics disclosed by genome-resolved metagenomics.</title>
        <authorList>
            <person name="Rodriguez C.A.D."/>
            <person name="Diaz-Garcia L."/>
            <person name="Herrera K."/>
            <person name="Tarazona N.A."/>
            <person name="Sproer C."/>
            <person name="Overmann J."/>
            <person name="Jimenez D.J."/>
        </authorList>
    </citation>
    <scope>NUCLEOTIDE SEQUENCE</scope>
    <source>
        <strain evidence="8">MAG5</strain>
    </source>
</reference>
<dbReference type="GO" id="GO:0043565">
    <property type="term" value="F:sequence-specific DNA binding"/>
    <property type="evidence" value="ECO:0007669"/>
    <property type="project" value="InterPro"/>
</dbReference>
<evidence type="ECO:0000313" key="9">
    <source>
        <dbReference type="Proteomes" id="UP001056756"/>
    </source>
</evidence>
<organism evidence="8 9">
    <name type="scientific">Candidatus Pristimantibacillus lignocellulolyticus</name>
    <dbReference type="NCBI Taxonomy" id="2994561"/>
    <lineage>
        <taxon>Bacteria</taxon>
        <taxon>Bacillati</taxon>
        <taxon>Bacillota</taxon>
        <taxon>Bacilli</taxon>
        <taxon>Bacillales</taxon>
        <taxon>Paenibacillaceae</taxon>
        <taxon>Candidatus Pristimantibacillus</taxon>
    </lineage>
</organism>
<sequence>MFNVLLVDDEPIVKIALRTMIAWDELGFPICGTASDGVEALALVETLQPDIIITDLKMPNMDGLQLLKELNKRNYTGKIIVASNFGDYELVREALLLGAVDYMLKISIKTDELIAQLKKIAALIEEQQHTLQEQEAKEQFIRSNLKSVKGTILKEYFTDTSLDFIHYLQSKPIVLHLLDTPSYLFYITFDRDTSEEHGKKPDVSVAFIENIILDLIGDVHRIEVFQVETQGIIALISTEQLNNQQIEPLDFINKIRTLISMYISIEPTIVFSDEMVGYVKAREAYWACKDALNINFYNHHSVIFVNDVKFNDDSICTNFVDYSISIIKHWQQYDNDSIKDKLKTLFIECKQNNTHPDIIKSFIIKCLDYIPLYDNKIHIDDPKEFELLKKSLLDCNNIEVFADNCIQAFQHFSLQTEIATTPVYKKEVLDVIQYIETHYQGKITLEMISSHTNFSENYLCRMFKEQVGTSLFSYINDVRMNKAAELMRNGGNYIKEVSSAVGINDQFYFNRLFKKYFGMSPTEYKSQQLQA</sequence>
<keyword evidence="1" id="KW-0805">Transcription regulation</keyword>
<evidence type="ECO:0000259" key="6">
    <source>
        <dbReference type="PROSITE" id="PS01124"/>
    </source>
</evidence>
<keyword evidence="4" id="KW-0597">Phosphoprotein</keyword>
<dbReference type="InterPro" id="IPR001789">
    <property type="entry name" value="Sig_transdc_resp-reg_receiver"/>
</dbReference>
<dbReference type="Gene3D" id="3.40.50.2300">
    <property type="match status" value="1"/>
</dbReference>
<evidence type="ECO:0000313" key="8">
    <source>
        <dbReference type="EMBL" id="URN96137.1"/>
    </source>
</evidence>
<feature type="domain" description="HTH araC/xylS-type" evidence="6">
    <location>
        <begin position="429"/>
        <end position="527"/>
    </location>
</feature>
<feature type="domain" description="Response regulatory" evidence="7">
    <location>
        <begin position="3"/>
        <end position="120"/>
    </location>
</feature>
<evidence type="ECO:0000256" key="3">
    <source>
        <dbReference type="ARBA" id="ARBA00023163"/>
    </source>
</evidence>
<dbReference type="Proteomes" id="UP001056756">
    <property type="component" value="Chromosome"/>
</dbReference>
<dbReference type="SUPFAM" id="SSF46689">
    <property type="entry name" value="Homeodomain-like"/>
    <property type="match status" value="2"/>
</dbReference>
<dbReference type="Pfam" id="PF12833">
    <property type="entry name" value="HTH_18"/>
    <property type="match status" value="1"/>
</dbReference>
<evidence type="ECO:0000259" key="7">
    <source>
        <dbReference type="PROSITE" id="PS50110"/>
    </source>
</evidence>
<proteinExistence type="predicted"/>
<dbReference type="Pfam" id="PF00072">
    <property type="entry name" value="Response_reg"/>
    <property type="match status" value="1"/>
</dbReference>
<dbReference type="Gene3D" id="1.10.10.60">
    <property type="entry name" value="Homeodomain-like"/>
    <property type="match status" value="2"/>
</dbReference>
<dbReference type="PANTHER" id="PTHR43280">
    <property type="entry name" value="ARAC-FAMILY TRANSCRIPTIONAL REGULATOR"/>
    <property type="match status" value="1"/>
</dbReference>
<evidence type="ECO:0000256" key="2">
    <source>
        <dbReference type="ARBA" id="ARBA00023125"/>
    </source>
</evidence>
<dbReference type="SMART" id="SM00448">
    <property type="entry name" value="REC"/>
    <property type="match status" value="1"/>
</dbReference>
<dbReference type="GO" id="GO:0000160">
    <property type="term" value="P:phosphorelay signal transduction system"/>
    <property type="evidence" value="ECO:0007669"/>
    <property type="project" value="InterPro"/>
</dbReference>
<dbReference type="PROSITE" id="PS00041">
    <property type="entry name" value="HTH_ARAC_FAMILY_1"/>
    <property type="match status" value="1"/>
</dbReference>
<evidence type="ECO:0000256" key="1">
    <source>
        <dbReference type="ARBA" id="ARBA00023015"/>
    </source>
</evidence>
<protein>
    <submittedName>
        <fullName evidence="8">Response regulator</fullName>
    </submittedName>
</protein>
<keyword evidence="3" id="KW-0804">Transcription</keyword>
<dbReference type="SMART" id="SM00342">
    <property type="entry name" value="HTH_ARAC"/>
    <property type="match status" value="1"/>
</dbReference>
<name>A0A9J6ZKB8_9BACL</name>
<dbReference type="PRINTS" id="PR00032">
    <property type="entry name" value="HTHARAC"/>
</dbReference>
<feature type="coiled-coil region" evidence="5">
    <location>
        <begin position="114"/>
        <end position="144"/>
    </location>
</feature>
<dbReference type="InterPro" id="IPR018062">
    <property type="entry name" value="HTH_AraC-typ_CS"/>
</dbReference>
<gene>
    <name evidence="8" type="ORF">NAG76_07875</name>
</gene>
<evidence type="ECO:0000256" key="5">
    <source>
        <dbReference type="SAM" id="Coils"/>
    </source>
</evidence>
<dbReference type="PANTHER" id="PTHR43280:SF2">
    <property type="entry name" value="HTH-TYPE TRANSCRIPTIONAL REGULATOR EXSA"/>
    <property type="match status" value="1"/>
</dbReference>
<keyword evidence="5" id="KW-0175">Coiled coil</keyword>
<dbReference type="InterPro" id="IPR009057">
    <property type="entry name" value="Homeodomain-like_sf"/>
</dbReference>
<dbReference type="EMBL" id="CP097899">
    <property type="protein sequence ID" value="URN96137.1"/>
    <property type="molecule type" value="Genomic_DNA"/>
</dbReference>
<dbReference type="PROSITE" id="PS01124">
    <property type="entry name" value="HTH_ARAC_FAMILY_2"/>
    <property type="match status" value="1"/>
</dbReference>
<dbReference type="PROSITE" id="PS50110">
    <property type="entry name" value="RESPONSE_REGULATORY"/>
    <property type="match status" value="1"/>
</dbReference>
<dbReference type="CDD" id="cd17536">
    <property type="entry name" value="REC_YesN-like"/>
    <property type="match status" value="1"/>
</dbReference>
<accession>A0A9J6ZKB8</accession>
<dbReference type="InterPro" id="IPR018060">
    <property type="entry name" value="HTH_AraC"/>
</dbReference>
<feature type="modified residue" description="4-aspartylphosphate" evidence="4">
    <location>
        <position position="55"/>
    </location>
</feature>
<dbReference type="GO" id="GO:0003700">
    <property type="term" value="F:DNA-binding transcription factor activity"/>
    <property type="evidence" value="ECO:0007669"/>
    <property type="project" value="InterPro"/>
</dbReference>
<dbReference type="InterPro" id="IPR020449">
    <property type="entry name" value="Tscrpt_reg_AraC-type_HTH"/>
</dbReference>
<dbReference type="InterPro" id="IPR011006">
    <property type="entry name" value="CheY-like_superfamily"/>
</dbReference>
<dbReference type="KEGG" id="plig:NAG76_07875"/>
<dbReference type="AlphaFoldDB" id="A0A9J6ZKB8"/>
<dbReference type="SUPFAM" id="SSF52172">
    <property type="entry name" value="CheY-like"/>
    <property type="match status" value="1"/>
</dbReference>
<keyword evidence="2" id="KW-0238">DNA-binding</keyword>
<evidence type="ECO:0000256" key="4">
    <source>
        <dbReference type="PROSITE-ProRule" id="PRU00169"/>
    </source>
</evidence>